<dbReference type="PANTHER" id="PTHR37953:SF1">
    <property type="entry name" value="UPF0127 PROTEIN MJ1496"/>
    <property type="match status" value="1"/>
</dbReference>
<dbReference type="Proteomes" id="UP001165524">
    <property type="component" value="Unassembled WGS sequence"/>
</dbReference>
<reference evidence="1" key="1">
    <citation type="submission" date="2022-04" db="EMBL/GenBank/DDBJ databases">
        <title>Alcanivorax sp. CY1518 draft genome sequence.</title>
        <authorList>
            <person name="Zhao G."/>
            <person name="An M."/>
        </authorList>
    </citation>
    <scope>NUCLEOTIDE SEQUENCE</scope>
    <source>
        <strain evidence="1">CY1518</strain>
    </source>
</reference>
<comment type="caution">
    <text evidence="1">The sequence shown here is derived from an EMBL/GenBank/DDBJ whole genome shotgun (WGS) entry which is preliminary data.</text>
</comment>
<evidence type="ECO:0000313" key="2">
    <source>
        <dbReference type="Proteomes" id="UP001165524"/>
    </source>
</evidence>
<dbReference type="RefSeq" id="WP_246951636.1">
    <property type="nucleotide sequence ID" value="NZ_JALKII010000004.1"/>
</dbReference>
<name>A0ABT0E7D8_9GAMM</name>
<keyword evidence="2" id="KW-1185">Reference proteome</keyword>
<dbReference type="EMBL" id="JALKII010000004">
    <property type="protein sequence ID" value="MCK0537742.1"/>
    <property type="molecule type" value="Genomic_DNA"/>
</dbReference>
<evidence type="ECO:0000313" key="1">
    <source>
        <dbReference type="EMBL" id="MCK0537742.1"/>
    </source>
</evidence>
<organism evidence="1 2">
    <name type="scientific">Alcanivorax quisquiliarum</name>
    <dbReference type="NCBI Taxonomy" id="2933565"/>
    <lineage>
        <taxon>Bacteria</taxon>
        <taxon>Pseudomonadati</taxon>
        <taxon>Pseudomonadota</taxon>
        <taxon>Gammaproteobacteria</taxon>
        <taxon>Oceanospirillales</taxon>
        <taxon>Alcanivoracaceae</taxon>
        <taxon>Alcanivorax</taxon>
    </lineage>
</organism>
<dbReference type="Gene3D" id="2.60.120.1140">
    <property type="entry name" value="Protein of unknown function DUF192"/>
    <property type="match status" value="1"/>
</dbReference>
<sequence length="151" mass="16450">MLLFFPVGPPVGAVFGAPMLRLCLGDSTVVVTVEIAANPATRQKGLMLRKSLEESSGMLFLYQSVQPVSQGFWMYQVQFPLDIAFISADNKIVSITQMEPCLSSDPKSCPAYYSEKPYKSALEVNAGFFAAAGIEVGDKVRYAVDGKCEHQ</sequence>
<dbReference type="InterPro" id="IPR038695">
    <property type="entry name" value="Saro_0823-like_sf"/>
</dbReference>
<proteinExistence type="predicted"/>
<gene>
    <name evidence="1" type="ORF">MU846_08470</name>
</gene>
<protein>
    <submittedName>
        <fullName evidence="1">DUF192 domain-containing protein</fullName>
    </submittedName>
</protein>
<dbReference type="PANTHER" id="PTHR37953">
    <property type="entry name" value="UPF0127 PROTEIN MJ1496"/>
    <property type="match status" value="1"/>
</dbReference>
<dbReference type="Pfam" id="PF02643">
    <property type="entry name" value="DUF192"/>
    <property type="match status" value="1"/>
</dbReference>
<accession>A0ABT0E7D8</accession>
<dbReference type="InterPro" id="IPR003795">
    <property type="entry name" value="DUF192"/>
</dbReference>